<dbReference type="PANTHER" id="PTHR37305">
    <property type="entry name" value="INTEGRAL MEMBRANE PROTEIN-RELATED"/>
    <property type="match status" value="1"/>
</dbReference>
<keyword evidence="2" id="KW-0812">Transmembrane</keyword>
<comment type="caution">
    <text evidence="3">The sequence shown here is derived from an EMBL/GenBank/DDBJ whole genome shotgun (WGS) entry which is preliminary data.</text>
</comment>
<gene>
    <name evidence="3" type="ORF">ACI2L5_50695</name>
</gene>
<evidence type="ECO:0000256" key="1">
    <source>
        <dbReference type="SAM" id="MobiDB-lite"/>
    </source>
</evidence>
<evidence type="ECO:0000256" key="2">
    <source>
        <dbReference type="SAM" id="Phobius"/>
    </source>
</evidence>
<dbReference type="Pfam" id="PF12730">
    <property type="entry name" value="ABC2_membrane_4"/>
    <property type="match status" value="1"/>
</dbReference>
<dbReference type="RefSeq" id="WP_358628254.1">
    <property type="nucleotide sequence ID" value="NZ_JBFACG010000004.1"/>
</dbReference>
<feature type="region of interest" description="Disordered" evidence="1">
    <location>
        <begin position="1"/>
        <end position="93"/>
    </location>
</feature>
<organism evidence="3 4">
    <name type="scientific">Streptomyces milbemycinicus</name>
    <dbReference type="NCBI Taxonomy" id="476552"/>
    <lineage>
        <taxon>Bacteria</taxon>
        <taxon>Bacillati</taxon>
        <taxon>Actinomycetota</taxon>
        <taxon>Actinomycetes</taxon>
        <taxon>Kitasatosporales</taxon>
        <taxon>Streptomycetaceae</taxon>
        <taxon>Streptomyces</taxon>
    </lineage>
</organism>
<feature type="transmembrane region" description="Helical" evidence="2">
    <location>
        <begin position="121"/>
        <end position="141"/>
    </location>
</feature>
<feature type="transmembrane region" description="Helical" evidence="2">
    <location>
        <begin position="161"/>
        <end position="181"/>
    </location>
</feature>
<feature type="compositionally biased region" description="Low complexity" evidence="1">
    <location>
        <begin position="1"/>
        <end position="15"/>
    </location>
</feature>
<feature type="transmembrane region" description="Helical" evidence="2">
    <location>
        <begin position="270"/>
        <end position="290"/>
    </location>
</feature>
<keyword evidence="4" id="KW-1185">Reference proteome</keyword>
<dbReference type="PANTHER" id="PTHR37305:SF1">
    <property type="entry name" value="MEMBRANE PROTEIN"/>
    <property type="match status" value="1"/>
</dbReference>
<keyword evidence="2" id="KW-1133">Transmembrane helix</keyword>
<feature type="compositionally biased region" description="Low complexity" evidence="1">
    <location>
        <begin position="47"/>
        <end position="67"/>
    </location>
</feature>
<feature type="transmembrane region" description="Helical" evidence="2">
    <location>
        <begin position="329"/>
        <end position="347"/>
    </location>
</feature>
<feature type="compositionally biased region" description="Low complexity" evidence="1">
    <location>
        <begin position="26"/>
        <end position="39"/>
    </location>
</feature>
<sequence length="352" mass="36203">MTTPPYQQQAQAAQPPSAPPQPPHQAPQHAPQPQGVPGAPGMPPTAPQQAPQQPGMQPQQPGMQAPQPGMPGGAPGMQGAPQQSYAPAPAGYTSPIPIRRTHLGHAIASEWTKIKSVRSTIWTLSVMAALVIGIGLLVASGTKDSDYSTTPTTIPGLFGTLLGQLCIVTLGVLVVSSEYGTGMIRTTFTASPQRSRVLTAKALVFFLVSFVTTTAALGLVALASTGMHSGAEVMEPTGKQMLGATVGAGLYVSLLGLLSLAVGSMLRHSAGAITAMLGVVLLPAILPAFLMMSSSLQTLGEKMQKYSSPNSLAALFQIDDELGTGWSQLGLLAGVTAAALIAAYALLEKRDV</sequence>
<evidence type="ECO:0000313" key="3">
    <source>
        <dbReference type="EMBL" id="MFK4273068.1"/>
    </source>
</evidence>
<dbReference type="EMBL" id="JBJDQH010000039">
    <property type="protein sequence ID" value="MFK4273068.1"/>
    <property type="molecule type" value="Genomic_DNA"/>
</dbReference>
<dbReference type="Proteomes" id="UP001620295">
    <property type="component" value="Unassembled WGS sequence"/>
</dbReference>
<proteinExistence type="predicted"/>
<feature type="transmembrane region" description="Helical" evidence="2">
    <location>
        <begin position="242"/>
        <end position="263"/>
    </location>
</feature>
<evidence type="ECO:0000313" key="4">
    <source>
        <dbReference type="Proteomes" id="UP001620295"/>
    </source>
</evidence>
<name>A0ABW8M4F0_9ACTN</name>
<keyword evidence="2" id="KW-0472">Membrane</keyword>
<protein>
    <submittedName>
        <fullName evidence="3">ABC transporter permease</fullName>
    </submittedName>
</protein>
<feature type="compositionally biased region" description="Pro residues" evidence="1">
    <location>
        <begin position="16"/>
        <end position="25"/>
    </location>
</feature>
<accession>A0ABW8M4F0</accession>
<feature type="transmembrane region" description="Helical" evidence="2">
    <location>
        <begin position="202"/>
        <end position="222"/>
    </location>
</feature>
<reference evidence="3 4" key="1">
    <citation type="submission" date="2024-11" db="EMBL/GenBank/DDBJ databases">
        <title>The Natural Products Discovery Center: Release of the First 8490 Sequenced Strains for Exploring Actinobacteria Biosynthetic Diversity.</title>
        <authorList>
            <person name="Kalkreuter E."/>
            <person name="Kautsar S.A."/>
            <person name="Yang D."/>
            <person name="Bader C.D."/>
            <person name="Teijaro C.N."/>
            <person name="Fluegel L."/>
            <person name="Davis C.M."/>
            <person name="Simpson J.R."/>
            <person name="Lauterbach L."/>
            <person name="Steele A.D."/>
            <person name="Gui C."/>
            <person name="Meng S."/>
            <person name="Li G."/>
            <person name="Viehrig K."/>
            <person name="Ye F."/>
            <person name="Su P."/>
            <person name="Kiefer A.F."/>
            <person name="Nichols A."/>
            <person name="Cepeda A.J."/>
            <person name="Yan W."/>
            <person name="Fan B."/>
            <person name="Jiang Y."/>
            <person name="Adhikari A."/>
            <person name="Zheng C.-J."/>
            <person name="Schuster L."/>
            <person name="Cowan T.M."/>
            <person name="Smanski M.J."/>
            <person name="Chevrette M.G."/>
            <person name="De Carvalho L.P.S."/>
            <person name="Shen B."/>
        </authorList>
    </citation>
    <scope>NUCLEOTIDE SEQUENCE [LARGE SCALE GENOMIC DNA]</scope>
    <source>
        <strain evidence="3 4">NPDC020863</strain>
    </source>
</reference>